<reference evidence="1" key="1">
    <citation type="journal article" date="2015" name="Nature">
        <title>Complex archaea that bridge the gap between prokaryotes and eukaryotes.</title>
        <authorList>
            <person name="Spang A."/>
            <person name="Saw J.H."/>
            <person name="Jorgensen S.L."/>
            <person name="Zaremba-Niedzwiedzka K."/>
            <person name="Martijn J."/>
            <person name="Lind A.E."/>
            <person name="van Eijk R."/>
            <person name="Schleper C."/>
            <person name="Guy L."/>
            <person name="Ettema T.J."/>
        </authorList>
    </citation>
    <scope>NUCLEOTIDE SEQUENCE</scope>
</reference>
<protein>
    <recommendedName>
        <fullName evidence="2">J domain-containing protein</fullName>
    </recommendedName>
</protein>
<dbReference type="CDD" id="cd06257">
    <property type="entry name" value="DnaJ"/>
    <property type="match status" value="1"/>
</dbReference>
<accession>A0A0F9M1I6</accession>
<dbReference type="InterPro" id="IPR036869">
    <property type="entry name" value="J_dom_sf"/>
</dbReference>
<dbReference type="SUPFAM" id="SSF46565">
    <property type="entry name" value="Chaperone J-domain"/>
    <property type="match status" value="1"/>
</dbReference>
<evidence type="ECO:0008006" key="2">
    <source>
        <dbReference type="Google" id="ProtNLM"/>
    </source>
</evidence>
<comment type="caution">
    <text evidence="1">The sequence shown here is derived from an EMBL/GenBank/DDBJ whole genome shotgun (WGS) entry which is preliminary data.</text>
</comment>
<evidence type="ECO:0000313" key="1">
    <source>
        <dbReference type="EMBL" id="KKM93201.1"/>
    </source>
</evidence>
<gene>
    <name evidence="1" type="ORF">LCGC14_1210780</name>
</gene>
<organism evidence="1">
    <name type="scientific">marine sediment metagenome</name>
    <dbReference type="NCBI Taxonomy" id="412755"/>
    <lineage>
        <taxon>unclassified sequences</taxon>
        <taxon>metagenomes</taxon>
        <taxon>ecological metagenomes</taxon>
    </lineage>
</organism>
<proteinExistence type="predicted"/>
<sequence>MNYFNTVKNLDELKAEFRKLSLKLHPDTSGFDSQSEFVKMYQIFKELSNTLKFNTGFEADKDFDSEKFYNVVKKFDDLTDINISFVGSFIWITDADVPGAMYKQKDAIKAIKIEGMSNAKWAKKKVSWFFSPEDYKSKSRGKKSLDEIKTTYGSTEFKTKSKKHLAA</sequence>
<name>A0A0F9M1I6_9ZZZZ</name>
<dbReference type="AlphaFoldDB" id="A0A0F9M1I6"/>
<dbReference type="Gene3D" id="1.10.287.110">
    <property type="entry name" value="DnaJ domain"/>
    <property type="match status" value="1"/>
</dbReference>
<dbReference type="EMBL" id="LAZR01006298">
    <property type="protein sequence ID" value="KKM93201.1"/>
    <property type="molecule type" value="Genomic_DNA"/>
</dbReference>
<dbReference type="InterPro" id="IPR001623">
    <property type="entry name" value="DnaJ_domain"/>
</dbReference>